<name>A0ABQ7GIY5_DUNSA</name>
<feature type="region of interest" description="Disordered" evidence="1">
    <location>
        <begin position="210"/>
        <end position="232"/>
    </location>
</feature>
<sequence length="232" mass="25729">MPRREEGRKQRNCRRNWPVVFPIVFGSLWLCAVELLWIFWGVSQSQCNFKVQAEVTNLTSSPTYFGTCDVAIEWACPAEQCDHVFSQNLNFPAPYCLYSQQQGRGQLVSGCVKAKHLDHFIRDDDHKEGNLVVIPARLVLQMFVAALVVTIAGAPILAGLIAWAVFKVRHFDARARAQEGPKEQAMSALSSSEASDGHVCIRCKSTAPQPIGAQEEAEDESSDSLPLLQNKA</sequence>
<keyword evidence="2" id="KW-0812">Transmembrane</keyword>
<evidence type="ECO:0000256" key="2">
    <source>
        <dbReference type="SAM" id="Phobius"/>
    </source>
</evidence>
<organism evidence="3 4">
    <name type="scientific">Dunaliella salina</name>
    <name type="common">Green alga</name>
    <name type="synonym">Protococcus salinus</name>
    <dbReference type="NCBI Taxonomy" id="3046"/>
    <lineage>
        <taxon>Eukaryota</taxon>
        <taxon>Viridiplantae</taxon>
        <taxon>Chlorophyta</taxon>
        <taxon>core chlorophytes</taxon>
        <taxon>Chlorophyceae</taxon>
        <taxon>CS clade</taxon>
        <taxon>Chlamydomonadales</taxon>
        <taxon>Dunaliellaceae</taxon>
        <taxon>Dunaliella</taxon>
    </lineage>
</organism>
<keyword evidence="2" id="KW-1133">Transmembrane helix</keyword>
<dbReference type="Proteomes" id="UP000815325">
    <property type="component" value="Unassembled WGS sequence"/>
</dbReference>
<proteinExistence type="predicted"/>
<comment type="caution">
    <text evidence="3">The sequence shown here is derived from an EMBL/GenBank/DDBJ whole genome shotgun (WGS) entry which is preliminary data.</text>
</comment>
<accession>A0ABQ7GIY5</accession>
<evidence type="ECO:0000256" key="1">
    <source>
        <dbReference type="SAM" id="MobiDB-lite"/>
    </source>
</evidence>
<dbReference type="EMBL" id="MU069749">
    <property type="protein sequence ID" value="KAF5834573.1"/>
    <property type="molecule type" value="Genomic_DNA"/>
</dbReference>
<feature type="transmembrane region" description="Helical" evidence="2">
    <location>
        <begin position="20"/>
        <end position="40"/>
    </location>
</feature>
<reference evidence="3" key="1">
    <citation type="submission" date="2017-08" db="EMBL/GenBank/DDBJ databases">
        <authorList>
            <person name="Polle J.E."/>
            <person name="Barry K."/>
            <person name="Cushman J."/>
            <person name="Schmutz J."/>
            <person name="Tran D."/>
            <person name="Hathwaick L.T."/>
            <person name="Yim W.C."/>
            <person name="Jenkins J."/>
            <person name="Mckie-Krisberg Z.M."/>
            <person name="Prochnik S."/>
            <person name="Lindquist E."/>
            <person name="Dockter R.B."/>
            <person name="Adam C."/>
            <person name="Molina H."/>
            <person name="Bunkerborg J."/>
            <person name="Jin E."/>
            <person name="Buchheim M."/>
            <person name="Magnuson J."/>
        </authorList>
    </citation>
    <scope>NUCLEOTIDE SEQUENCE</scope>
    <source>
        <strain evidence="3">CCAP 19/18</strain>
    </source>
</reference>
<keyword evidence="4" id="KW-1185">Reference proteome</keyword>
<evidence type="ECO:0000313" key="4">
    <source>
        <dbReference type="Proteomes" id="UP000815325"/>
    </source>
</evidence>
<evidence type="ECO:0000313" key="3">
    <source>
        <dbReference type="EMBL" id="KAF5834573.1"/>
    </source>
</evidence>
<feature type="compositionally biased region" description="Low complexity" evidence="1">
    <location>
        <begin position="223"/>
        <end position="232"/>
    </location>
</feature>
<gene>
    <name evidence="3" type="ORF">DUNSADRAFT_8740</name>
</gene>
<keyword evidence="2" id="KW-0472">Membrane</keyword>
<protein>
    <submittedName>
        <fullName evidence="3">Uncharacterized protein</fullName>
    </submittedName>
</protein>
<feature type="transmembrane region" description="Helical" evidence="2">
    <location>
        <begin position="138"/>
        <end position="166"/>
    </location>
</feature>